<dbReference type="Proteomes" id="UP001242903">
    <property type="component" value="Unassembled WGS sequence"/>
</dbReference>
<keyword evidence="3" id="KW-1185">Reference proteome</keyword>
<protein>
    <submittedName>
        <fullName evidence="2">DUF2273 domain-containing protein</fullName>
    </submittedName>
</protein>
<dbReference type="InterPro" id="IPR018730">
    <property type="entry name" value="DUF2273"/>
</dbReference>
<feature type="transmembrane region" description="Helical" evidence="1">
    <location>
        <begin position="9"/>
        <end position="26"/>
    </location>
</feature>
<dbReference type="RefSeq" id="WP_133424701.1">
    <property type="nucleotide sequence ID" value="NZ_CP174386.1"/>
</dbReference>
<feature type="transmembrane region" description="Helical" evidence="1">
    <location>
        <begin position="32"/>
        <end position="51"/>
    </location>
</feature>
<organism evidence="2 3">
    <name type="scientific">Leuconostoc falkenbergense</name>
    <dbReference type="NCBI Taxonomy" id="2766470"/>
    <lineage>
        <taxon>Bacteria</taxon>
        <taxon>Bacillati</taxon>
        <taxon>Bacillota</taxon>
        <taxon>Bacilli</taxon>
        <taxon>Lactobacillales</taxon>
        <taxon>Lactobacillaceae</taxon>
        <taxon>Leuconostoc</taxon>
    </lineage>
</organism>
<accession>A0ABT7S1Q3</accession>
<gene>
    <name evidence="2" type="ORF">QUE93_10900</name>
</gene>
<dbReference type="EMBL" id="JAUCAQ010000038">
    <property type="protein sequence ID" value="MDM7647513.1"/>
    <property type="molecule type" value="Genomic_DNA"/>
</dbReference>
<evidence type="ECO:0000313" key="3">
    <source>
        <dbReference type="Proteomes" id="UP001242903"/>
    </source>
</evidence>
<comment type="caution">
    <text evidence="2">The sequence shown here is derived from an EMBL/GenBank/DDBJ whole genome shotgun (WGS) entry which is preliminary data.</text>
</comment>
<proteinExistence type="predicted"/>
<name>A0ABT7S1Q3_9LACO</name>
<dbReference type="Pfam" id="PF10031">
    <property type="entry name" value="DUF2273"/>
    <property type="match status" value="1"/>
</dbReference>
<sequence>MKSIKVNKAFIGGIIGFVLATLLVTLGFWKTILVLTVTIIIAYIGSVLDEYDVNIKTLLTMMSRKNR</sequence>
<keyword evidence="1" id="KW-0812">Transmembrane</keyword>
<reference evidence="2 3" key="1">
    <citation type="submission" date="2023-06" db="EMBL/GenBank/DDBJ databases">
        <title>Draft Genome Sequences of lactic acid bacteria strains isolated from fermented milk products.</title>
        <authorList>
            <person name="Elcheninov A.G."/>
            <person name="Klyukina A."/>
            <person name="Zayulina K.S."/>
            <person name="Gavirova L.A."/>
            <person name="Shcherbakova P.A."/>
            <person name="Shestakov A.I."/>
            <person name="Kublanov I.V."/>
            <person name="Kochetkova T.V."/>
        </authorList>
    </citation>
    <scope>NUCLEOTIDE SEQUENCE [LARGE SCALE GENOMIC DNA]</scope>
    <source>
        <strain evidence="2 3">TOM.81</strain>
    </source>
</reference>
<keyword evidence="1" id="KW-0472">Membrane</keyword>
<evidence type="ECO:0000256" key="1">
    <source>
        <dbReference type="SAM" id="Phobius"/>
    </source>
</evidence>
<keyword evidence="1" id="KW-1133">Transmembrane helix</keyword>
<evidence type="ECO:0000313" key="2">
    <source>
        <dbReference type="EMBL" id="MDM7647513.1"/>
    </source>
</evidence>
<dbReference type="GeneID" id="97229725"/>